<dbReference type="GO" id="GO:0004794">
    <property type="term" value="F:threonine deaminase activity"/>
    <property type="evidence" value="ECO:0007669"/>
    <property type="project" value="TreeGrafter"/>
</dbReference>
<proteinExistence type="predicted"/>
<dbReference type="PANTHER" id="PTHR48078:SF6">
    <property type="entry name" value="L-THREONINE DEHYDRATASE CATABOLIC TDCB"/>
    <property type="match status" value="1"/>
</dbReference>
<dbReference type="SUPFAM" id="SSF53686">
    <property type="entry name" value="Tryptophan synthase beta subunit-like PLP-dependent enzymes"/>
    <property type="match status" value="1"/>
</dbReference>
<evidence type="ECO:0000313" key="5">
    <source>
        <dbReference type="EMBL" id="MBO1997210.1"/>
    </source>
</evidence>
<dbReference type="AlphaFoldDB" id="A0A939NM39"/>
<dbReference type="EMBL" id="JAGETM010000002">
    <property type="protein sequence ID" value="MBO1997210.1"/>
    <property type="molecule type" value="Genomic_DNA"/>
</dbReference>
<comment type="cofactor">
    <cofactor evidence="1">
        <name>pyridoxal 5'-phosphate</name>
        <dbReference type="ChEBI" id="CHEBI:597326"/>
    </cofactor>
</comment>
<sequence length="163" mass="17981">MLGIDGKVVMPKGRRNRKLPPPVIIRRKWCYMAITLTIPSPKPAILLNLRAAFLFPYDDPQVIAGQGTIGLEILEDLYDVDNVIVPIGGGGLIAGIAIAIKSINPTIRIIGVQSENVHGMAASGMPGNHQPSPRRHLSRWLRRRPPGKLTYEIARQLVDDIVW</sequence>
<name>A0A939NM39_KLEPN</name>
<evidence type="ECO:0000256" key="2">
    <source>
        <dbReference type="ARBA" id="ARBA00022898"/>
    </source>
</evidence>
<reference evidence="5" key="1">
    <citation type="submission" date="2021-03" db="EMBL/GenBank/DDBJ databases">
        <title>Molecular epidemiology and mechanisms of colistin and carbapenem resistance in Enterobacteriaceae from clinical isolates, the environment and porcine samples in Pretoria, South Africa.</title>
        <authorList>
            <person name="Bogoshi D."/>
            <person name="Mbelle N.M."/>
            <person name="Naidoo V."/>
            <person name="Osei Sekyere J."/>
        </authorList>
    </citation>
    <scope>NUCLEOTIDE SEQUENCE</scope>
    <source>
        <strain evidence="5">C027</strain>
    </source>
</reference>
<dbReference type="InterPro" id="IPR036052">
    <property type="entry name" value="TrpB-like_PALP_sf"/>
</dbReference>
<evidence type="ECO:0000256" key="3">
    <source>
        <dbReference type="ARBA" id="ARBA00023239"/>
    </source>
</evidence>
<evidence type="ECO:0000259" key="4">
    <source>
        <dbReference type="Pfam" id="PF00291"/>
    </source>
</evidence>
<dbReference type="Pfam" id="PF00291">
    <property type="entry name" value="PALP"/>
    <property type="match status" value="1"/>
</dbReference>
<keyword evidence="3" id="KW-0456">Lyase</keyword>
<dbReference type="GO" id="GO:0006565">
    <property type="term" value="P:L-serine catabolic process"/>
    <property type="evidence" value="ECO:0007669"/>
    <property type="project" value="TreeGrafter"/>
</dbReference>
<keyword evidence="2" id="KW-0663">Pyridoxal phosphate</keyword>
<protein>
    <submittedName>
        <fullName evidence="5">Pyridoxal-phosphate dependent enzyme</fullName>
    </submittedName>
</protein>
<dbReference type="GO" id="GO:0006567">
    <property type="term" value="P:L-threonine catabolic process"/>
    <property type="evidence" value="ECO:0007669"/>
    <property type="project" value="TreeGrafter"/>
</dbReference>
<feature type="domain" description="Tryptophan synthase beta chain-like PALP" evidence="4">
    <location>
        <begin position="52"/>
        <end position="162"/>
    </location>
</feature>
<organism evidence="5 6">
    <name type="scientific">Klebsiella pneumoniae</name>
    <dbReference type="NCBI Taxonomy" id="573"/>
    <lineage>
        <taxon>Bacteria</taxon>
        <taxon>Pseudomonadati</taxon>
        <taxon>Pseudomonadota</taxon>
        <taxon>Gammaproteobacteria</taxon>
        <taxon>Enterobacterales</taxon>
        <taxon>Enterobacteriaceae</taxon>
        <taxon>Klebsiella/Raoultella group</taxon>
        <taxon>Klebsiella</taxon>
        <taxon>Klebsiella pneumoniae complex</taxon>
    </lineage>
</organism>
<dbReference type="InterPro" id="IPR050147">
    <property type="entry name" value="Ser/Thr_Dehydratase"/>
</dbReference>
<dbReference type="Gene3D" id="3.40.50.1100">
    <property type="match status" value="1"/>
</dbReference>
<evidence type="ECO:0000256" key="1">
    <source>
        <dbReference type="ARBA" id="ARBA00001933"/>
    </source>
</evidence>
<dbReference type="Proteomes" id="UP000664002">
    <property type="component" value="Unassembled WGS sequence"/>
</dbReference>
<accession>A0A939NM39</accession>
<evidence type="ECO:0000313" key="6">
    <source>
        <dbReference type="Proteomes" id="UP000664002"/>
    </source>
</evidence>
<dbReference type="GO" id="GO:0009097">
    <property type="term" value="P:isoleucine biosynthetic process"/>
    <property type="evidence" value="ECO:0007669"/>
    <property type="project" value="TreeGrafter"/>
</dbReference>
<dbReference type="GO" id="GO:0003941">
    <property type="term" value="F:L-serine ammonia-lyase activity"/>
    <property type="evidence" value="ECO:0007669"/>
    <property type="project" value="TreeGrafter"/>
</dbReference>
<gene>
    <name evidence="5" type="ORF">J4730_05285</name>
</gene>
<dbReference type="InterPro" id="IPR001926">
    <property type="entry name" value="TrpB-like_PALP"/>
</dbReference>
<dbReference type="PANTHER" id="PTHR48078">
    <property type="entry name" value="THREONINE DEHYDRATASE, MITOCHONDRIAL-RELATED"/>
    <property type="match status" value="1"/>
</dbReference>
<comment type="caution">
    <text evidence="5">The sequence shown here is derived from an EMBL/GenBank/DDBJ whole genome shotgun (WGS) entry which is preliminary data.</text>
</comment>